<evidence type="ECO:0000256" key="2">
    <source>
        <dbReference type="ARBA" id="ARBA00007277"/>
    </source>
</evidence>
<comment type="subcellular location">
    <subcellularLocation>
        <location evidence="1">Membrane</location>
        <topology evidence="1">Multi-pass membrane protein</topology>
    </subcellularLocation>
</comment>
<organism evidence="11 12">
    <name type="scientific">Neovison vison</name>
    <name type="common">American mink</name>
    <name type="synonym">Mustela vison</name>
    <dbReference type="NCBI Taxonomy" id="452646"/>
    <lineage>
        <taxon>Eukaryota</taxon>
        <taxon>Metazoa</taxon>
        <taxon>Chordata</taxon>
        <taxon>Craniata</taxon>
        <taxon>Vertebrata</taxon>
        <taxon>Euteleostomi</taxon>
        <taxon>Mammalia</taxon>
        <taxon>Eutheria</taxon>
        <taxon>Laurasiatheria</taxon>
        <taxon>Carnivora</taxon>
        <taxon>Caniformia</taxon>
        <taxon>Musteloidea</taxon>
        <taxon>Mustelidae</taxon>
        <taxon>Mustelinae</taxon>
        <taxon>Neogale</taxon>
    </lineage>
</organism>
<dbReference type="GeneTree" id="ENSGT00940000156251"/>
<accession>A0A8C6ZZ11</accession>
<dbReference type="GO" id="GO:0008889">
    <property type="term" value="F:glycerophosphodiester phosphodiesterase activity"/>
    <property type="evidence" value="ECO:0007669"/>
    <property type="project" value="TreeGrafter"/>
</dbReference>
<feature type="transmembrane region" description="Helical" evidence="9">
    <location>
        <begin position="70"/>
        <end position="88"/>
    </location>
</feature>
<evidence type="ECO:0000259" key="10">
    <source>
        <dbReference type="PROSITE" id="PS51704"/>
    </source>
</evidence>
<feature type="compositionally biased region" description="Polar residues" evidence="8">
    <location>
        <begin position="624"/>
        <end position="635"/>
    </location>
</feature>
<evidence type="ECO:0000313" key="12">
    <source>
        <dbReference type="Proteomes" id="UP000694425"/>
    </source>
</evidence>
<feature type="domain" description="GP-PDE" evidence="10">
    <location>
        <begin position="199"/>
        <end position="458"/>
    </location>
</feature>
<keyword evidence="12" id="KW-1185">Reference proteome</keyword>
<dbReference type="PANTHER" id="PTHR23344:SF13">
    <property type="entry name" value="GLYCEROPHOSPHODIESTER PHOSPHODIESTERASE DOMAIN-CONTAINING PROTEIN 4"/>
    <property type="match status" value="1"/>
</dbReference>
<evidence type="ECO:0000313" key="11">
    <source>
        <dbReference type="Ensembl" id="ENSNVIP00000000959.1"/>
    </source>
</evidence>
<feature type="transmembrane region" description="Helical" evidence="9">
    <location>
        <begin position="468"/>
        <end position="490"/>
    </location>
</feature>
<evidence type="ECO:0000256" key="9">
    <source>
        <dbReference type="SAM" id="Phobius"/>
    </source>
</evidence>
<dbReference type="SUPFAM" id="SSF51695">
    <property type="entry name" value="PLC-like phosphodiesterases"/>
    <property type="match status" value="1"/>
</dbReference>
<feature type="transmembrane region" description="Helical" evidence="9">
    <location>
        <begin position="108"/>
        <end position="129"/>
    </location>
</feature>
<keyword evidence="4" id="KW-0378">Hydrolase</keyword>
<sequence>EVHSRWMRTSLEIETHFCRVIFLGTGYWFFWSIVLLSLFGILAAYCTLLVVLAFLLVWEGYEPNLHWSHKVLVLLVIVTISFFLWILFTYWRDRWLTTGLSLQIFAPYVHLSGITMMVILSWPVGFYLIHLEEEARIRRYKMANYDREKTKRCNTLTKLRALQVAIGLPFFLILLCLYVIPLGIHSPCIQEEGKLGPKPDFFGHRGAPMLGPENTMMSFEKAVEQGAWGLESDVQLSLDHVPFLMHDYDLRRTTNIKEVMPNASLTHPSLFHWRFLSTLNAGKWFVQSPLKPFYRMKALSKADRERAENQTIPKLIDLLELAQKEKKFVMFDLNAPPRKHPVRGTYIRRVVRLILDSKIEQHLIFWLPAFDREYVKQAAPGFQQVGRLYSIERLTKENISRINVDYKRLFYNGLRDYKAANIKINLYLVNEPWLYSLAWCSKIHSVTTDNIHILSQLDQPYFLMTPGYYMFMWLLMDSVSAVLIVTVFYFHCHQKRELGSQESSNLSINSPFRVMESPWTLASLYPALTKSRRKHPGSHHLLVVPKKKANEPEQVREVIKSLMPHEDAVRQLASPKKSFEPTWDDARKYTLQTALPPLKMNKPAVSSIETFQSEIEPENIPKSKPSQESSLTVFSPTTSMFSTGLVSKN</sequence>
<evidence type="ECO:0000256" key="7">
    <source>
        <dbReference type="ARBA" id="ARBA00023180"/>
    </source>
</evidence>
<keyword evidence="5 9" id="KW-1133">Transmembrane helix</keyword>
<dbReference type="Pfam" id="PF03009">
    <property type="entry name" value="GDPD"/>
    <property type="match status" value="1"/>
</dbReference>
<dbReference type="GO" id="GO:0016020">
    <property type="term" value="C:membrane"/>
    <property type="evidence" value="ECO:0007669"/>
    <property type="project" value="UniProtKB-SubCell"/>
</dbReference>
<dbReference type="GO" id="GO:0006629">
    <property type="term" value="P:lipid metabolic process"/>
    <property type="evidence" value="ECO:0007669"/>
    <property type="project" value="InterPro"/>
</dbReference>
<dbReference type="PROSITE" id="PS51704">
    <property type="entry name" value="GP_PDE"/>
    <property type="match status" value="1"/>
</dbReference>
<evidence type="ECO:0000256" key="8">
    <source>
        <dbReference type="SAM" id="MobiDB-lite"/>
    </source>
</evidence>
<evidence type="ECO:0000256" key="1">
    <source>
        <dbReference type="ARBA" id="ARBA00004141"/>
    </source>
</evidence>
<reference evidence="11" key="1">
    <citation type="submission" date="2025-08" db="UniProtKB">
        <authorList>
            <consortium name="Ensembl"/>
        </authorList>
    </citation>
    <scope>IDENTIFICATION</scope>
</reference>
<feature type="transmembrane region" description="Helical" evidence="9">
    <location>
        <begin position="29"/>
        <end position="58"/>
    </location>
</feature>
<evidence type="ECO:0000256" key="4">
    <source>
        <dbReference type="ARBA" id="ARBA00022801"/>
    </source>
</evidence>
<keyword evidence="7" id="KW-0325">Glycoprotein</keyword>
<comment type="similarity">
    <text evidence="2">Belongs to the glycerophosphoryl diester phosphodiesterase family.</text>
</comment>
<feature type="region of interest" description="Disordered" evidence="8">
    <location>
        <begin position="616"/>
        <end position="635"/>
    </location>
</feature>
<dbReference type="PANTHER" id="PTHR23344">
    <property type="entry name" value="GLYCEROPHOSPHORYL DIESTER PHOSPHODIESTERASE"/>
    <property type="match status" value="1"/>
</dbReference>
<dbReference type="AlphaFoldDB" id="A0A8C6ZZ11"/>
<evidence type="ECO:0000256" key="5">
    <source>
        <dbReference type="ARBA" id="ARBA00022989"/>
    </source>
</evidence>
<keyword evidence="3 9" id="KW-0812">Transmembrane</keyword>
<evidence type="ECO:0000256" key="3">
    <source>
        <dbReference type="ARBA" id="ARBA00022692"/>
    </source>
</evidence>
<feature type="transmembrane region" description="Helical" evidence="9">
    <location>
        <begin position="161"/>
        <end position="180"/>
    </location>
</feature>
<dbReference type="Gene3D" id="3.20.20.190">
    <property type="entry name" value="Phosphatidylinositol (PI) phosphodiesterase"/>
    <property type="match status" value="1"/>
</dbReference>
<dbReference type="InterPro" id="IPR030395">
    <property type="entry name" value="GP_PDE_dom"/>
</dbReference>
<protein>
    <submittedName>
        <fullName evidence="11">Glycerophosphodiester phosphodiesterase domain containing 4</fullName>
    </submittedName>
</protein>
<name>A0A8C6ZZ11_NEOVI</name>
<evidence type="ECO:0000256" key="6">
    <source>
        <dbReference type="ARBA" id="ARBA00023136"/>
    </source>
</evidence>
<dbReference type="InterPro" id="IPR017946">
    <property type="entry name" value="PLC-like_Pdiesterase_TIM-brl"/>
</dbReference>
<proteinExistence type="inferred from homology"/>
<dbReference type="Ensembl" id="ENSNVIT00000001131.1">
    <property type="protein sequence ID" value="ENSNVIP00000000959.1"/>
    <property type="gene ID" value="ENSNVIG00000000803.1"/>
</dbReference>
<keyword evidence="6 9" id="KW-0472">Membrane</keyword>
<reference evidence="11" key="2">
    <citation type="submission" date="2025-09" db="UniProtKB">
        <authorList>
            <consortium name="Ensembl"/>
        </authorList>
    </citation>
    <scope>IDENTIFICATION</scope>
</reference>
<dbReference type="Proteomes" id="UP000694425">
    <property type="component" value="Unplaced"/>
</dbReference>